<proteinExistence type="predicted"/>
<evidence type="ECO:0000313" key="2">
    <source>
        <dbReference type="EMBL" id="KDR69640.1"/>
    </source>
</evidence>
<organism evidence="2 3">
    <name type="scientific">Galerina marginata (strain CBS 339.88)</name>
    <dbReference type="NCBI Taxonomy" id="685588"/>
    <lineage>
        <taxon>Eukaryota</taxon>
        <taxon>Fungi</taxon>
        <taxon>Dikarya</taxon>
        <taxon>Basidiomycota</taxon>
        <taxon>Agaricomycotina</taxon>
        <taxon>Agaricomycetes</taxon>
        <taxon>Agaricomycetidae</taxon>
        <taxon>Agaricales</taxon>
        <taxon>Agaricineae</taxon>
        <taxon>Strophariaceae</taxon>
        <taxon>Galerina</taxon>
    </lineage>
</organism>
<feature type="region of interest" description="Disordered" evidence="1">
    <location>
        <begin position="1"/>
        <end position="23"/>
    </location>
</feature>
<evidence type="ECO:0000313" key="3">
    <source>
        <dbReference type="Proteomes" id="UP000027222"/>
    </source>
</evidence>
<dbReference type="EMBL" id="KL142401">
    <property type="protein sequence ID" value="KDR69640.1"/>
    <property type="molecule type" value="Genomic_DNA"/>
</dbReference>
<dbReference type="AlphaFoldDB" id="A0A067SFB8"/>
<keyword evidence="3" id="KW-1185">Reference proteome</keyword>
<dbReference type="Proteomes" id="UP000027222">
    <property type="component" value="Unassembled WGS sequence"/>
</dbReference>
<name>A0A067SFB8_GALM3</name>
<evidence type="ECO:0000256" key="1">
    <source>
        <dbReference type="SAM" id="MobiDB-lite"/>
    </source>
</evidence>
<gene>
    <name evidence="2" type="ORF">GALMADRAFT_917716</name>
</gene>
<accession>A0A067SFB8</accession>
<dbReference type="HOGENOM" id="CLU_2512789_0_0_1"/>
<dbReference type="PROSITE" id="PS51257">
    <property type="entry name" value="PROKAR_LIPOPROTEIN"/>
    <property type="match status" value="1"/>
</dbReference>
<sequence>MQHRCDPSTPGYPSYASPSSTGCAVPRPSTFKAHPLHAGYRASESVLVERFSIATFLSSSPVWNLEINCVPPGVRCVPMLLIYDL</sequence>
<protein>
    <submittedName>
        <fullName evidence="2">Uncharacterized protein</fullName>
    </submittedName>
</protein>
<reference evidence="3" key="1">
    <citation type="journal article" date="2014" name="Proc. Natl. Acad. Sci. U.S.A.">
        <title>Extensive sampling of basidiomycete genomes demonstrates inadequacy of the white-rot/brown-rot paradigm for wood decay fungi.</title>
        <authorList>
            <person name="Riley R."/>
            <person name="Salamov A.A."/>
            <person name="Brown D.W."/>
            <person name="Nagy L.G."/>
            <person name="Floudas D."/>
            <person name="Held B.W."/>
            <person name="Levasseur A."/>
            <person name="Lombard V."/>
            <person name="Morin E."/>
            <person name="Otillar R."/>
            <person name="Lindquist E.A."/>
            <person name="Sun H."/>
            <person name="LaButti K.M."/>
            <person name="Schmutz J."/>
            <person name="Jabbour D."/>
            <person name="Luo H."/>
            <person name="Baker S.E."/>
            <person name="Pisabarro A.G."/>
            <person name="Walton J.D."/>
            <person name="Blanchette R.A."/>
            <person name="Henrissat B."/>
            <person name="Martin F."/>
            <person name="Cullen D."/>
            <person name="Hibbett D.S."/>
            <person name="Grigoriev I.V."/>
        </authorList>
    </citation>
    <scope>NUCLEOTIDE SEQUENCE [LARGE SCALE GENOMIC DNA]</scope>
    <source>
        <strain evidence="3">CBS 339.88</strain>
    </source>
</reference>